<dbReference type="AlphaFoldDB" id="A0A1X7SYY9"/>
<organism evidence="1">
    <name type="scientific">Amphimedon queenslandica</name>
    <name type="common">Sponge</name>
    <dbReference type="NCBI Taxonomy" id="400682"/>
    <lineage>
        <taxon>Eukaryota</taxon>
        <taxon>Metazoa</taxon>
        <taxon>Porifera</taxon>
        <taxon>Demospongiae</taxon>
        <taxon>Heteroscleromorpha</taxon>
        <taxon>Haplosclerida</taxon>
        <taxon>Niphatidae</taxon>
        <taxon>Amphimedon</taxon>
    </lineage>
</organism>
<protein>
    <submittedName>
        <fullName evidence="1">Uncharacterized protein</fullName>
    </submittedName>
</protein>
<evidence type="ECO:0000313" key="1">
    <source>
        <dbReference type="EnsemblMetazoa" id="Aqu2.1.07399_001"/>
    </source>
</evidence>
<accession>A0A1X7SYY9</accession>
<dbReference type="EnsemblMetazoa" id="Aqu2.1.07399_001">
    <property type="protein sequence ID" value="Aqu2.1.07399_001"/>
    <property type="gene ID" value="Aqu2.1.07399"/>
</dbReference>
<reference evidence="1" key="1">
    <citation type="submission" date="2017-05" db="UniProtKB">
        <authorList>
            <consortium name="EnsemblMetazoa"/>
        </authorList>
    </citation>
    <scope>IDENTIFICATION</scope>
</reference>
<dbReference type="InParanoid" id="A0A1X7SYY9"/>
<proteinExistence type="predicted"/>
<sequence>MPPEKKPKTAKFLKKDVDSMVKRLFEEEDDCCDDTVEEALQKLRSGIHLSYKVYRKEFVNDLCNDKAKEHFYICVKAMMRDYIYLLKQYSKGKRFAQFEQAWMSHINDFFEDDDSSGGCFRLWKNVMDRIKSIVPVEEQRIFCILFQNEDFFDNLFE</sequence>
<name>A0A1X7SYY9_AMPQE</name>